<dbReference type="EMBL" id="MVDE01000049">
    <property type="protein sequence ID" value="PKQ61148.1"/>
    <property type="molecule type" value="Genomic_DNA"/>
</dbReference>
<reference evidence="1 2" key="1">
    <citation type="journal article" date="2017" name="Front. Microbiol.">
        <title>Labilibaculum manganireducens gen. nov., sp. nov. and Labilibaculum filiforme sp. nov., Novel Bacteroidetes Isolated from Subsurface Sediments of the Baltic Sea.</title>
        <authorList>
            <person name="Vandieken V."/>
            <person name="Marshall I.P."/>
            <person name="Niemann H."/>
            <person name="Engelen B."/>
            <person name="Cypionka H."/>
        </authorList>
    </citation>
    <scope>NUCLEOTIDE SEQUENCE [LARGE SCALE GENOMIC DNA]</scope>
    <source>
        <strain evidence="1 2">59.10-2M</strain>
    </source>
</reference>
<protein>
    <submittedName>
        <fullName evidence="1">Uncharacterized protein</fullName>
    </submittedName>
</protein>
<dbReference type="RefSeq" id="WP_101311590.1">
    <property type="nucleotide sequence ID" value="NZ_MVDE01000049.1"/>
</dbReference>
<dbReference type="Proteomes" id="UP000233618">
    <property type="component" value="Unassembled WGS sequence"/>
</dbReference>
<comment type="caution">
    <text evidence="1">The sequence shown here is derived from an EMBL/GenBank/DDBJ whole genome shotgun (WGS) entry which is preliminary data.</text>
</comment>
<evidence type="ECO:0000313" key="1">
    <source>
        <dbReference type="EMBL" id="PKQ61148.1"/>
    </source>
</evidence>
<dbReference type="AlphaFoldDB" id="A0A2N3HSW3"/>
<keyword evidence="2" id="KW-1185">Reference proteome</keyword>
<evidence type="ECO:0000313" key="2">
    <source>
        <dbReference type="Proteomes" id="UP000233618"/>
    </source>
</evidence>
<proteinExistence type="predicted"/>
<gene>
    <name evidence="1" type="ORF">BZG01_19810</name>
</gene>
<organism evidence="1 2">
    <name type="scientific">Labilibaculum manganireducens</name>
    <dbReference type="NCBI Taxonomy" id="1940525"/>
    <lineage>
        <taxon>Bacteria</taxon>
        <taxon>Pseudomonadati</taxon>
        <taxon>Bacteroidota</taxon>
        <taxon>Bacteroidia</taxon>
        <taxon>Marinilabiliales</taxon>
        <taxon>Marinifilaceae</taxon>
        <taxon>Labilibaculum</taxon>
    </lineage>
</organism>
<accession>A0A2N3HSW3</accession>
<sequence>MSEAISTPGILTNSGLVAGKNLNKGGVSTCDENAMRFINQVSSPKYQVKKSLVLSFRNSPFLRGDAGRQRGVFLGECKFAILVLPQTPKGA</sequence>
<name>A0A2N3HSW3_9BACT</name>